<dbReference type="AlphaFoldDB" id="A0A812PVI0"/>
<protein>
    <submittedName>
        <fullName evidence="1">Uncharacterized protein</fullName>
    </submittedName>
</protein>
<evidence type="ECO:0000313" key="1">
    <source>
        <dbReference type="EMBL" id="CAE7365388.1"/>
    </source>
</evidence>
<evidence type="ECO:0000313" key="2">
    <source>
        <dbReference type="Proteomes" id="UP000604046"/>
    </source>
</evidence>
<accession>A0A812PVI0</accession>
<name>A0A812PVI0_9DINO</name>
<proteinExistence type="predicted"/>
<dbReference type="Proteomes" id="UP000604046">
    <property type="component" value="Unassembled WGS sequence"/>
</dbReference>
<reference evidence="1" key="1">
    <citation type="submission" date="2021-02" db="EMBL/GenBank/DDBJ databases">
        <authorList>
            <person name="Dougan E. K."/>
            <person name="Rhodes N."/>
            <person name="Thang M."/>
            <person name="Chan C."/>
        </authorList>
    </citation>
    <scope>NUCLEOTIDE SEQUENCE</scope>
</reference>
<comment type="caution">
    <text evidence="1">The sequence shown here is derived from an EMBL/GenBank/DDBJ whole genome shotgun (WGS) entry which is preliminary data.</text>
</comment>
<organism evidence="1 2">
    <name type="scientific">Symbiodinium natans</name>
    <dbReference type="NCBI Taxonomy" id="878477"/>
    <lineage>
        <taxon>Eukaryota</taxon>
        <taxon>Sar</taxon>
        <taxon>Alveolata</taxon>
        <taxon>Dinophyceae</taxon>
        <taxon>Suessiales</taxon>
        <taxon>Symbiodiniaceae</taxon>
        <taxon>Symbiodinium</taxon>
    </lineage>
</organism>
<keyword evidence="2" id="KW-1185">Reference proteome</keyword>
<dbReference type="EMBL" id="CAJNDS010002190">
    <property type="protein sequence ID" value="CAE7365388.1"/>
    <property type="molecule type" value="Genomic_DNA"/>
</dbReference>
<gene>
    <name evidence="1" type="ORF">SNAT2548_LOCUS19807</name>
</gene>
<sequence length="105" mass="11729">MEQSKEPQLDGDACGDRRPRTLDLDAWRQDLQRLHVTIDQVVQTFIASQTRQLDAVATELSSQRDRIESEAASACIPEAEAQRLQDLGFDVLSIEDDASREALAC</sequence>